<proteinExistence type="predicted"/>
<dbReference type="Gene3D" id="1.20.1740.10">
    <property type="entry name" value="Amino acid/polyamine transporter I"/>
    <property type="match status" value="1"/>
</dbReference>
<dbReference type="PANTHER" id="PTHR42770:SF15">
    <property type="entry name" value="GLUTAMATE_GAMMA-AMINOBUTYRATE ANTIPORTER-RELATED"/>
    <property type="match status" value="1"/>
</dbReference>
<evidence type="ECO:0000313" key="9">
    <source>
        <dbReference type="Proteomes" id="UP000002162"/>
    </source>
</evidence>
<dbReference type="PANTHER" id="PTHR42770">
    <property type="entry name" value="AMINO ACID TRANSPORTER-RELATED"/>
    <property type="match status" value="1"/>
</dbReference>
<name>A0A2C9DYJ2_UREP2</name>
<evidence type="ECO:0000256" key="2">
    <source>
        <dbReference type="ARBA" id="ARBA00022448"/>
    </source>
</evidence>
<feature type="transmembrane region" description="Helical" evidence="7">
    <location>
        <begin position="668"/>
        <end position="685"/>
    </location>
</feature>
<keyword evidence="4 7" id="KW-0812">Transmembrane</keyword>
<organism evidence="8 9">
    <name type="scientific">Ureaplasma parvum serovar 3 (strain ATCC 27815 / 27 / NCTC 11736)</name>
    <dbReference type="NCBI Taxonomy" id="505682"/>
    <lineage>
        <taxon>Bacteria</taxon>
        <taxon>Bacillati</taxon>
        <taxon>Mycoplasmatota</taxon>
        <taxon>Mycoplasmoidales</taxon>
        <taxon>Mycoplasmoidaceae</taxon>
        <taxon>Ureaplasma</taxon>
    </lineage>
</organism>
<dbReference type="InterPro" id="IPR002293">
    <property type="entry name" value="AA/rel_permease1"/>
</dbReference>
<keyword evidence="5 7" id="KW-1133">Transmembrane helix</keyword>
<feature type="transmembrane region" description="Helical" evidence="7">
    <location>
        <begin position="189"/>
        <end position="207"/>
    </location>
</feature>
<dbReference type="AlphaFoldDB" id="A0A2C9DYJ2"/>
<evidence type="ECO:0000256" key="1">
    <source>
        <dbReference type="ARBA" id="ARBA00004651"/>
    </source>
</evidence>
<feature type="transmembrane region" description="Helical" evidence="7">
    <location>
        <begin position="129"/>
        <end position="156"/>
    </location>
</feature>
<feature type="transmembrane region" description="Helical" evidence="7">
    <location>
        <begin position="219"/>
        <end position="238"/>
    </location>
</feature>
<evidence type="ECO:0000256" key="3">
    <source>
        <dbReference type="ARBA" id="ARBA00022475"/>
    </source>
</evidence>
<sequence>MNLWANFWLVVSDLSKIKLVSNIFRIRGDKKLINNKIKEAKIKKKLEKNKKVSLMGFVLLTASAIIAFYTFPSLSTAGWIAIIFAFITAMCWFIPIGIAAAEMATIKGWAEGGIFTWVRNLLGPRNGFIVTWLQFQVTFGFVAMILFVLSSFSFAFAGADGYNYFNTLKLGTTLNQATSVNFSKNFSNGALYGIGIVVVAGLIFMSLLGQKRTHQFGQVALIIGILLPFFIILGFQIYTVATMPDPLYFIGKHFQKEPHLDPSVTGTSYELNKTFMSSVVMASFMAFSFSLHGVEVSAIAANRMDNPSKKYPQAMMIVVISALVCIIIGSIMISMTVPTSTLSFNGGLVQTIMFNLSVGGIDVKLPDGTVAHYKTLAHAYSVIETQYGTAAANQVMYQFVYGHPINTGSDLARSDLLTLTSEVNDPLKNPSLFISVMNIETNKMAMQGLQAITFFIGIGVFVEVSVWMSNLSTGLNYAMRKAHFPAWVTYRLKNGSALTVAILWIVLLMCIFAIYMFGYNSLMQYKGQTISDILANEIRINQDQKEPMALLSNQNLDEIKLMARSIYEHSHAPGAQANVLHFDFNKHANSEVKAIYDKIKDYIGINAVASGTPASITNISFISNVVSQISMYYIGYNIFLIGYLRYVFKANWLRREFRVKWSWLQISLALLAMGVNTFAVVATYLPAAPELYPGQEAYYVFISIALPMFICTLLLGLFIYLINYAWNKKRGINLSEHSNLTNVDQNVLDVINNWHLYKDQKEFAKFERHVQLLQQKQVIVRTTKDKAQRELVANEMQYLAAEIATRFAPEEEH</sequence>
<dbReference type="Pfam" id="PF13520">
    <property type="entry name" value="AA_permease_2"/>
    <property type="match status" value="1"/>
</dbReference>
<feature type="transmembrane region" description="Helical" evidence="7">
    <location>
        <begin position="52"/>
        <end position="71"/>
    </location>
</feature>
<feature type="transmembrane region" description="Helical" evidence="7">
    <location>
        <begin position="451"/>
        <end position="475"/>
    </location>
</feature>
<protein>
    <submittedName>
        <fullName evidence="8">Amino acid antiporter</fullName>
    </submittedName>
</protein>
<evidence type="ECO:0000256" key="6">
    <source>
        <dbReference type="ARBA" id="ARBA00023136"/>
    </source>
</evidence>
<dbReference type="HOGENOM" id="CLU_358217_0_0_14"/>
<keyword evidence="3" id="KW-1003">Cell membrane</keyword>
<dbReference type="GO" id="GO:0022857">
    <property type="term" value="F:transmembrane transporter activity"/>
    <property type="evidence" value="ECO:0007669"/>
    <property type="project" value="InterPro"/>
</dbReference>
<feature type="transmembrane region" description="Helical" evidence="7">
    <location>
        <begin position="275"/>
        <end position="294"/>
    </location>
</feature>
<feature type="transmembrane region" description="Helical" evidence="7">
    <location>
        <begin position="697"/>
        <end position="722"/>
    </location>
</feature>
<keyword evidence="6 7" id="KW-0472">Membrane</keyword>
<evidence type="ECO:0000256" key="7">
    <source>
        <dbReference type="SAM" id="Phobius"/>
    </source>
</evidence>
<evidence type="ECO:0000256" key="5">
    <source>
        <dbReference type="ARBA" id="ARBA00022989"/>
    </source>
</evidence>
<dbReference type="InterPro" id="IPR050367">
    <property type="entry name" value="APC_superfamily"/>
</dbReference>
<accession>A0A2C9DYJ2</accession>
<gene>
    <name evidence="8" type="ordered locus">UPA3_0230</name>
</gene>
<evidence type="ECO:0000256" key="4">
    <source>
        <dbReference type="ARBA" id="ARBA00022692"/>
    </source>
</evidence>
<feature type="transmembrane region" description="Helical" evidence="7">
    <location>
        <begin position="77"/>
        <end position="101"/>
    </location>
</feature>
<dbReference type="EMBL" id="CP000942">
    <property type="protein sequence ID" value="ACA33030.1"/>
    <property type="molecule type" value="Genomic_DNA"/>
</dbReference>
<feature type="transmembrane region" description="Helical" evidence="7">
    <location>
        <begin position="314"/>
        <end position="335"/>
    </location>
</feature>
<feature type="transmembrane region" description="Helical" evidence="7">
    <location>
        <begin position="630"/>
        <end position="648"/>
    </location>
</feature>
<dbReference type="Proteomes" id="UP000002162">
    <property type="component" value="Chromosome"/>
</dbReference>
<feature type="transmembrane region" description="Helical" evidence="7">
    <location>
        <begin position="496"/>
        <end position="517"/>
    </location>
</feature>
<evidence type="ECO:0000313" key="8">
    <source>
        <dbReference type="EMBL" id="ACA33030.1"/>
    </source>
</evidence>
<keyword evidence="2" id="KW-0813">Transport</keyword>
<reference evidence="8 9" key="1">
    <citation type="submission" date="2008-02" db="EMBL/GenBank/DDBJ databases">
        <title>Genome sequence of Ureaplasma parvum serovar 3.</title>
        <authorList>
            <person name="Methe B.A."/>
            <person name="Glass J."/>
            <person name="Waites K."/>
            <person name="Shrivastava S."/>
        </authorList>
    </citation>
    <scope>NUCLEOTIDE SEQUENCE [LARGE SCALE GENOMIC DNA]</scope>
    <source>
        <strain evidence="9">ATCC 27815 / 27 / NCTC 11736</strain>
    </source>
</reference>
<dbReference type="KEGG" id="upa:UPA3_0230"/>
<comment type="subcellular location">
    <subcellularLocation>
        <location evidence="1">Cell membrane</location>
        <topology evidence="1">Multi-pass membrane protein</topology>
    </subcellularLocation>
</comment>
<dbReference type="GO" id="GO:0005886">
    <property type="term" value="C:plasma membrane"/>
    <property type="evidence" value="ECO:0007669"/>
    <property type="project" value="UniProtKB-SubCell"/>
</dbReference>